<sequence>MRRHIAVGGQRAGPNRGLTVRPELHFPPGDKFLPLRSFPAHPLPSAGGRSSAAPRCPLAYLPGGSQGPVHVEEAERGARRSHVSGSQTAADVERQHLELGPGLPGPASVLQGTPGGGESTPSRPGAGVCGSIRTTDPRMQCSARRPLPAEHAPVGIRLQLRFGGSGGPCFVIPRFPLRPGHVRHQDTKTQSTRPASSPASALEGFKSTSQSAALLRAVPRLPGPAVWRRPLYGLQCCDGQDFRRWVGSRSPTSKEKPPGTETEKFQMIYRFDAIRAFGYVSKLKVAQTALTVLALPPGFYWYSQGLLTFDNLCLMGGIAGFALAMLYWMSYFFRRLVGILYVNESGTMLRVAHLTFWGWRQDSYCPVAEVIPMTETQDRPQEIFVRIQQYSGKQTFYLTLRCGRILDRARFTQVFGMLDTLK</sequence>
<feature type="compositionally biased region" description="Polar residues" evidence="9">
    <location>
        <begin position="188"/>
        <end position="199"/>
    </location>
</feature>
<dbReference type="Proteomes" id="UP000010556">
    <property type="component" value="Unassembled WGS sequence"/>
</dbReference>
<comment type="subcellular location">
    <subcellularLocation>
        <location evidence="1">Mitochondrion inner membrane</location>
        <topology evidence="1">Multi-pass membrane protein</topology>
    </subcellularLocation>
</comment>
<comment type="similarity">
    <text evidence="2">Belongs to the TMEM186 family.</text>
</comment>
<feature type="region of interest" description="Disordered" evidence="9">
    <location>
        <begin position="182"/>
        <end position="203"/>
    </location>
</feature>
<dbReference type="EMBL" id="KB107092">
    <property type="protein sequence ID" value="ELK30385.1"/>
    <property type="molecule type" value="Genomic_DNA"/>
</dbReference>
<name>L5LWH6_MYODS</name>
<dbReference type="GO" id="GO:0005743">
    <property type="term" value="C:mitochondrial inner membrane"/>
    <property type="evidence" value="ECO:0007669"/>
    <property type="project" value="UniProtKB-SubCell"/>
</dbReference>
<feature type="transmembrane region" description="Helical" evidence="10">
    <location>
        <begin position="285"/>
        <end position="302"/>
    </location>
</feature>
<evidence type="ECO:0000256" key="10">
    <source>
        <dbReference type="SAM" id="Phobius"/>
    </source>
</evidence>
<evidence type="ECO:0000256" key="5">
    <source>
        <dbReference type="ARBA" id="ARBA00022792"/>
    </source>
</evidence>
<keyword evidence="7" id="KW-0496">Mitochondrion</keyword>
<evidence type="ECO:0000256" key="4">
    <source>
        <dbReference type="ARBA" id="ARBA00022692"/>
    </source>
</evidence>
<keyword evidence="6 10" id="KW-1133">Transmembrane helix</keyword>
<gene>
    <name evidence="11" type="ORF">MDA_GLEAN10010527</name>
</gene>
<evidence type="ECO:0000256" key="1">
    <source>
        <dbReference type="ARBA" id="ARBA00004448"/>
    </source>
</evidence>
<dbReference type="InterPro" id="IPR026571">
    <property type="entry name" value="Tmem186"/>
</dbReference>
<feature type="region of interest" description="Disordered" evidence="9">
    <location>
        <begin position="43"/>
        <end position="134"/>
    </location>
</feature>
<dbReference type="eggNOG" id="ENOG502S11D">
    <property type="taxonomic scope" value="Eukaryota"/>
</dbReference>
<proteinExistence type="inferred from homology"/>
<keyword evidence="4 10" id="KW-0812">Transmembrane</keyword>
<evidence type="ECO:0000256" key="3">
    <source>
        <dbReference type="ARBA" id="ARBA00014604"/>
    </source>
</evidence>
<reference evidence="12" key="1">
    <citation type="journal article" date="2013" name="Science">
        <title>Comparative analysis of bat genomes provides insight into the evolution of flight and immunity.</title>
        <authorList>
            <person name="Zhang G."/>
            <person name="Cowled C."/>
            <person name="Shi Z."/>
            <person name="Huang Z."/>
            <person name="Bishop-Lilly K.A."/>
            <person name="Fang X."/>
            <person name="Wynne J.W."/>
            <person name="Xiong Z."/>
            <person name="Baker M.L."/>
            <person name="Zhao W."/>
            <person name="Tachedjian M."/>
            <person name="Zhu Y."/>
            <person name="Zhou P."/>
            <person name="Jiang X."/>
            <person name="Ng J."/>
            <person name="Yang L."/>
            <person name="Wu L."/>
            <person name="Xiao J."/>
            <person name="Feng Y."/>
            <person name="Chen Y."/>
            <person name="Sun X."/>
            <person name="Zhang Y."/>
            <person name="Marsh G.A."/>
            <person name="Crameri G."/>
            <person name="Broder C.C."/>
            <person name="Frey K.G."/>
            <person name="Wang L.F."/>
            <person name="Wang J."/>
        </authorList>
    </citation>
    <scope>NUCLEOTIDE SEQUENCE [LARGE SCALE GENOMIC DNA]</scope>
</reference>
<evidence type="ECO:0000313" key="11">
    <source>
        <dbReference type="EMBL" id="ELK30385.1"/>
    </source>
</evidence>
<accession>L5LWH6</accession>
<dbReference type="AlphaFoldDB" id="L5LWH6"/>
<dbReference type="PANTHER" id="PTHR13603:SF1">
    <property type="entry name" value="TRANSMEMBRANE PROTEIN 186"/>
    <property type="match status" value="1"/>
</dbReference>
<evidence type="ECO:0000313" key="12">
    <source>
        <dbReference type="Proteomes" id="UP000010556"/>
    </source>
</evidence>
<keyword evidence="8 10" id="KW-0472">Membrane</keyword>
<keyword evidence="12" id="KW-1185">Reference proteome</keyword>
<feature type="transmembrane region" description="Helical" evidence="10">
    <location>
        <begin position="314"/>
        <end position="333"/>
    </location>
</feature>
<evidence type="ECO:0000256" key="6">
    <source>
        <dbReference type="ARBA" id="ARBA00022989"/>
    </source>
</evidence>
<organism evidence="11 12">
    <name type="scientific">Myotis davidii</name>
    <name type="common">David's myotis</name>
    <dbReference type="NCBI Taxonomy" id="225400"/>
    <lineage>
        <taxon>Eukaryota</taxon>
        <taxon>Metazoa</taxon>
        <taxon>Chordata</taxon>
        <taxon>Craniata</taxon>
        <taxon>Vertebrata</taxon>
        <taxon>Euteleostomi</taxon>
        <taxon>Mammalia</taxon>
        <taxon>Eutheria</taxon>
        <taxon>Laurasiatheria</taxon>
        <taxon>Chiroptera</taxon>
        <taxon>Yangochiroptera</taxon>
        <taxon>Vespertilionidae</taxon>
        <taxon>Myotis</taxon>
    </lineage>
</organism>
<feature type="region of interest" description="Disordered" evidence="9">
    <location>
        <begin position="1"/>
        <end position="20"/>
    </location>
</feature>
<dbReference type="PANTHER" id="PTHR13603">
    <property type="entry name" value="TRANSMEMBRANE PROTEIN 186"/>
    <property type="match status" value="1"/>
</dbReference>
<evidence type="ECO:0000256" key="9">
    <source>
        <dbReference type="SAM" id="MobiDB-lite"/>
    </source>
</evidence>
<protein>
    <recommendedName>
        <fullName evidence="3">Transmembrane protein 186</fullName>
    </recommendedName>
</protein>
<evidence type="ECO:0000256" key="7">
    <source>
        <dbReference type="ARBA" id="ARBA00023128"/>
    </source>
</evidence>
<evidence type="ECO:0000256" key="2">
    <source>
        <dbReference type="ARBA" id="ARBA00007020"/>
    </source>
</evidence>
<keyword evidence="5" id="KW-0999">Mitochondrion inner membrane</keyword>
<evidence type="ECO:0000256" key="8">
    <source>
        <dbReference type="ARBA" id="ARBA00023136"/>
    </source>
</evidence>